<dbReference type="RefSeq" id="WP_216835307.1">
    <property type="nucleotide sequence ID" value="NZ_JAFNJS010000001.1"/>
</dbReference>
<dbReference type="InterPro" id="IPR031571">
    <property type="entry name" value="RcpC_dom"/>
</dbReference>
<dbReference type="Pfam" id="PF16976">
    <property type="entry name" value="RcpC"/>
    <property type="match status" value="1"/>
</dbReference>
<protein>
    <submittedName>
        <fullName evidence="2">Flp pilus assembly protein CpaB</fullName>
    </submittedName>
</protein>
<reference evidence="3" key="1">
    <citation type="journal article" date="2019" name="Int. J. Syst. Evol. Microbiol.">
        <title>The Global Catalogue of Microorganisms (GCM) 10K type strain sequencing project: providing services to taxonomists for standard genome sequencing and annotation.</title>
        <authorList>
            <consortium name="The Broad Institute Genomics Platform"/>
            <consortium name="The Broad Institute Genome Sequencing Center for Infectious Disease"/>
            <person name="Wu L."/>
            <person name="Ma J."/>
        </authorList>
    </citation>
    <scope>NUCLEOTIDE SEQUENCE [LARGE SCALE GENOMIC DNA]</scope>
    <source>
        <strain evidence="3">CGMCC 1.16855</strain>
    </source>
</reference>
<feature type="domain" description="SAF" evidence="1">
    <location>
        <begin position="47"/>
        <end position="113"/>
    </location>
</feature>
<dbReference type="Pfam" id="PF08666">
    <property type="entry name" value="SAF"/>
    <property type="match status" value="1"/>
</dbReference>
<proteinExistence type="predicted"/>
<evidence type="ECO:0000313" key="3">
    <source>
        <dbReference type="Proteomes" id="UP001595420"/>
    </source>
</evidence>
<evidence type="ECO:0000313" key="2">
    <source>
        <dbReference type="EMBL" id="MFC2999413.1"/>
    </source>
</evidence>
<dbReference type="InterPro" id="IPR017592">
    <property type="entry name" value="Pilus_assmbl_Flp-typ_CpaB"/>
</dbReference>
<gene>
    <name evidence="2" type="primary">cpaB</name>
    <name evidence="2" type="ORF">ACFOD3_05880</name>
</gene>
<accession>A0ABV7BS74</accession>
<sequence>MIRTVLGACLLIGAAGFGYLTLAALRTASPPAALAVEAPQPAPPARAALLVAARALPAGTLVKDEDFAVRHINPAELPDGALEHSDEVRQELRGGMLRRYLDPGATVARTDVLRPRDRGFLAAVLRPGTRAIAVGVDAVTGAAGLIWPGDRVDVILTQELDAAATPLGRRVVGETVLTGVRVIAVDQHFTQGATLEPGPGTGGTQRGIARTVTLEATAEEAERVAVGGRLGRLSLTVRAMEDTAQASQGDAIPNSVFGGDVSPALSRAGSAVGSRMRVLQGNDTQEVVFR</sequence>
<dbReference type="Proteomes" id="UP001595420">
    <property type="component" value="Unassembled WGS sequence"/>
</dbReference>
<name>A0ABV7BS74_9PROT</name>
<keyword evidence="3" id="KW-1185">Reference proteome</keyword>
<dbReference type="EMBL" id="JBHRSB010000001">
    <property type="protein sequence ID" value="MFC2999413.1"/>
    <property type="molecule type" value="Genomic_DNA"/>
</dbReference>
<comment type="caution">
    <text evidence="2">The sequence shown here is derived from an EMBL/GenBank/DDBJ whole genome shotgun (WGS) entry which is preliminary data.</text>
</comment>
<dbReference type="SMART" id="SM00858">
    <property type="entry name" value="SAF"/>
    <property type="match status" value="1"/>
</dbReference>
<dbReference type="InterPro" id="IPR013974">
    <property type="entry name" value="SAF"/>
</dbReference>
<evidence type="ECO:0000259" key="1">
    <source>
        <dbReference type="SMART" id="SM00858"/>
    </source>
</evidence>
<organism evidence="2 3">
    <name type="scientific">Falsiroseomonas tokyonensis</name>
    <dbReference type="NCBI Taxonomy" id="430521"/>
    <lineage>
        <taxon>Bacteria</taxon>
        <taxon>Pseudomonadati</taxon>
        <taxon>Pseudomonadota</taxon>
        <taxon>Alphaproteobacteria</taxon>
        <taxon>Acetobacterales</taxon>
        <taxon>Roseomonadaceae</taxon>
        <taxon>Falsiroseomonas</taxon>
    </lineage>
</organism>
<dbReference type="NCBIfam" id="TIGR03177">
    <property type="entry name" value="pilus_cpaB"/>
    <property type="match status" value="1"/>
</dbReference>